<keyword evidence="10" id="KW-1185">Reference proteome</keyword>
<evidence type="ECO:0000256" key="4">
    <source>
        <dbReference type="ARBA" id="ARBA00022692"/>
    </source>
</evidence>
<evidence type="ECO:0000256" key="3">
    <source>
        <dbReference type="ARBA" id="ARBA00022475"/>
    </source>
</evidence>
<accession>A0A2R5F887</accession>
<dbReference type="EMBL" id="BDOQ01000006">
    <property type="protein sequence ID" value="GBG14029.1"/>
    <property type="molecule type" value="Genomic_DNA"/>
</dbReference>
<evidence type="ECO:0000313" key="10">
    <source>
        <dbReference type="Proteomes" id="UP000245081"/>
    </source>
</evidence>
<dbReference type="Pfam" id="PF05977">
    <property type="entry name" value="MFS_3"/>
    <property type="match status" value="1"/>
</dbReference>
<dbReference type="RefSeq" id="WP_109015239.1">
    <property type="nucleotide sequence ID" value="NZ_BDOQ01000006.1"/>
</dbReference>
<comment type="subcellular location">
    <subcellularLocation>
        <location evidence="1">Cell membrane</location>
        <topology evidence="1">Multi-pass membrane protein</topology>
    </subcellularLocation>
</comment>
<name>A0A2R5F887_9PROT</name>
<proteinExistence type="predicted"/>
<feature type="transmembrane region" description="Helical" evidence="7">
    <location>
        <begin position="261"/>
        <end position="280"/>
    </location>
</feature>
<keyword evidence="4 7" id="KW-0812">Transmembrane</keyword>
<keyword evidence="6 7" id="KW-0472">Membrane</keyword>
<evidence type="ECO:0000256" key="5">
    <source>
        <dbReference type="ARBA" id="ARBA00022989"/>
    </source>
</evidence>
<protein>
    <submittedName>
        <fullName evidence="9">Multidrug transporter</fullName>
    </submittedName>
</protein>
<reference evidence="9 10" key="1">
    <citation type="journal article" date="2018" name="Environ. Microbiol.">
        <title>Isolation and genomic characterization of Novimethylophilus kurashikiensis gen. nov. sp. nov., a new lanthanide-dependent methylotrophic species of Methylophilaceae.</title>
        <authorList>
            <person name="Lv H."/>
            <person name="Sahin N."/>
            <person name="Tani A."/>
        </authorList>
    </citation>
    <scope>NUCLEOTIDE SEQUENCE [LARGE SCALE GENOMIC DNA]</scope>
    <source>
        <strain evidence="9 10">La2-4</strain>
    </source>
</reference>
<feature type="domain" description="Major facilitator superfamily (MFS) profile" evidence="8">
    <location>
        <begin position="20"/>
        <end position="404"/>
    </location>
</feature>
<feature type="transmembrane region" description="Helical" evidence="7">
    <location>
        <begin position="315"/>
        <end position="338"/>
    </location>
</feature>
<dbReference type="InterPro" id="IPR036259">
    <property type="entry name" value="MFS_trans_sf"/>
</dbReference>
<feature type="transmembrane region" description="Helical" evidence="7">
    <location>
        <begin position="21"/>
        <end position="47"/>
    </location>
</feature>
<dbReference type="Gene3D" id="1.20.1250.20">
    <property type="entry name" value="MFS general substrate transporter like domains"/>
    <property type="match status" value="1"/>
</dbReference>
<dbReference type="SUPFAM" id="SSF103473">
    <property type="entry name" value="MFS general substrate transporter"/>
    <property type="match status" value="1"/>
</dbReference>
<sequence length="419" mass="45065">MPMAKPVALQHMFRSLSGRDFRIYFFGQVVSLVGTWVQQVALSWIAYRVTGSAFMLGLIAFSGQIPMLLLTPVGGMLSDRMSRRELLLITQYAEMAVALLLAVLAYRGAMAPWVLVVTAILSGVAAALEMPTRQAFVTEILHDPRHMSNAIALNSLTFNVARLAGPAVAGLMLAAFGDVVCFSLNAASYIAAIISLWMIRPAKHVERTRGGGLREGLEYLRSFSPAAWLIGAVAAASFCVSPFMTFMPVYAKDIFKGGPDMLGTLMGASGMGALLAALILANRKTVFGLGRYIWRGFLLCGIASLGFAHNTLLTFALPLLVASGFSLITIVTSCNILLQTLVPENLRGRVMALYTMSFIGMLPVGSLLMGSVAHHFGVQTTFLISGLASLAMFYVLRNVLPTLKEKAMPVLSAKGLFPE</sequence>
<feature type="transmembrane region" description="Helical" evidence="7">
    <location>
        <begin position="292"/>
        <end position="309"/>
    </location>
</feature>
<keyword evidence="2" id="KW-0813">Transport</keyword>
<organism evidence="9 10">
    <name type="scientific">Novimethylophilus kurashikiensis</name>
    <dbReference type="NCBI Taxonomy" id="1825523"/>
    <lineage>
        <taxon>Bacteria</taxon>
        <taxon>Pseudomonadati</taxon>
        <taxon>Pseudomonadota</taxon>
        <taxon>Betaproteobacteria</taxon>
        <taxon>Nitrosomonadales</taxon>
        <taxon>Methylophilaceae</taxon>
        <taxon>Novimethylophilus</taxon>
    </lineage>
</organism>
<keyword evidence="5 7" id="KW-1133">Transmembrane helix</keyword>
<evidence type="ECO:0000259" key="8">
    <source>
        <dbReference type="PROSITE" id="PS50850"/>
    </source>
</evidence>
<feature type="transmembrane region" description="Helical" evidence="7">
    <location>
        <begin position="53"/>
        <end position="74"/>
    </location>
</feature>
<dbReference type="PANTHER" id="PTHR23513">
    <property type="entry name" value="INTEGRAL MEMBRANE EFFLUX PROTEIN-RELATED"/>
    <property type="match status" value="1"/>
</dbReference>
<feature type="transmembrane region" description="Helical" evidence="7">
    <location>
        <begin position="182"/>
        <end position="199"/>
    </location>
</feature>
<dbReference type="PROSITE" id="PS50850">
    <property type="entry name" value="MFS"/>
    <property type="match status" value="1"/>
</dbReference>
<dbReference type="GO" id="GO:0022857">
    <property type="term" value="F:transmembrane transporter activity"/>
    <property type="evidence" value="ECO:0007669"/>
    <property type="project" value="InterPro"/>
</dbReference>
<dbReference type="OrthoDB" id="9775268at2"/>
<feature type="transmembrane region" description="Helical" evidence="7">
    <location>
        <begin position="350"/>
        <end position="370"/>
    </location>
</feature>
<dbReference type="AlphaFoldDB" id="A0A2R5F887"/>
<evidence type="ECO:0000256" key="2">
    <source>
        <dbReference type="ARBA" id="ARBA00022448"/>
    </source>
</evidence>
<evidence type="ECO:0000313" key="9">
    <source>
        <dbReference type="EMBL" id="GBG14029.1"/>
    </source>
</evidence>
<dbReference type="InterPro" id="IPR010290">
    <property type="entry name" value="TM_effector"/>
</dbReference>
<dbReference type="Proteomes" id="UP000245081">
    <property type="component" value="Unassembled WGS sequence"/>
</dbReference>
<evidence type="ECO:0000256" key="6">
    <source>
        <dbReference type="ARBA" id="ARBA00023136"/>
    </source>
</evidence>
<dbReference type="PANTHER" id="PTHR23513:SF11">
    <property type="entry name" value="STAPHYLOFERRIN A TRANSPORTER"/>
    <property type="match status" value="1"/>
</dbReference>
<evidence type="ECO:0000256" key="7">
    <source>
        <dbReference type="SAM" id="Phobius"/>
    </source>
</evidence>
<evidence type="ECO:0000256" key="1">
    <source>
        <dbReference type="ARBA" id="ARBA00004651"/>
    </source>
</evidence>
<gene>
    <name evidence="9" type="ORF">NMK_1585</name>
</gene>
<dbReference type="InterPro" id="IPR020846">
    <property type="entry name" value="MFS_dom"/>
</dbReference>
<comment type="caution">
    <text evidence="9">The sequence shown here is derived from an EMBL/GenBank/DDBJ whole genome shotgun (WGS) entry which is preliminary data.</text>
</comment>
<keyword evidence="3" id="KW-1003">Cell membrane</keyword>
<feature type="transmembrane region" description="Helical" evidence="7">
    <location>
        <begin position="376"/>
        <end position="396"/>
    </location>
</feature>
<dbReference type="CDD" id="cd06173">
    <property type="entry name" value="MFS_MefA_like"/>
    <property type="match status" value="1"/>
</dbReference>
<dbReference type="GO" id="GO:0005886">
    <property type="term" value="C:plasma membrane"/>
    <property type="evidence" value="ECO:0007669"/>
    <property type="project" value="UniProtKB-SubCell"/>
</dbReference>
<feature type="transmembrane region" description="Helical" evidence="7">
    <location>
        <begin position="226"/>
        <end position="249"/>
    </location>
</feature>